<feature type="non-terminal residue" evidence="1">
    <location>
        <position position="365"/>
    </location>
</feature>
<reference evidence="2" key="2">
    <citation type="submission" date="2015-01" db="EMBL/GenBank/DDBJ databases">
        <title>Evolutionary Origins and Diversification of the Mycorrhizal Mutualists.</title>
        <authorList>
            <consortium name="DOE Joint Genome Institute"/>
            <consortium name="Mycorrhizal Genomics Consortium"/>
            <person name="Kohler A."/>
            <person name="Kuo A."/>
            <person name="Nagy L.G."/>
            <person name="Floudas D."/>
            <person name="Copeland A."/>
            <person name="Barry K.W."/>
            <person name="Cichocki N."/>
            <person name="Veneault-Fourrey C."/>
            <person name="LaButti K."/>
            <person name="Lindquist E.A."/>
            <person name="Lipzen A."/>
            <person name="Lundell T."/>
            <person name="Morin E."/>
            <person name="Murat C."/>
            <person name="Riley R."/>
            <person name="Ohm R."/>
            <person name="Sun H."/>
            <person name="Tunlid A."/>
            <person name="Henrissat B."/>
            <person name="Grigoriev I.V."/>
            <person name="Hibbett D.S."/>
            <person name="Martin F."/>
        </authorList>
    </citation>
    <scope>NUCLEOTIDE SEQUENCE [LARGE SCALE GENOMIC DNA]</scope>
    <source>
        <strain evidence="2">MAFF 305830</strain>
    </source>
</reference>
<dbReference type="STRING" id="933852.A0A0C3BFQ6"/>
<accession>A0A0C3BFQ6</accession>
<reference evidence="1 2" key="1">
    <citation type="submission" date="2014-04" db="EMBL/GenBank/DDBJ databases">
        <authorList>
            <consortium name="DOE Joint Genome Institute"/>
            <person name="Kuo A."/>
            <person name="Zuccaro A."/>
            <person name="Kohler A."/>
            <person name="Nagy L.G."/>
            <person name="Floudas D."/>
            <person name="Copeland A."/>
            <person name="Barry K.W."/>
            <person name="Cichocki N."/>
            <person name="Veneault-Fourrey C."/>
            <person name="LaButti K."/>
            <person name="Lindquist E.A."/>
            <person name="Lipzen A."/>
            <person name="Lundell T."/>
            <person name="Morin E."/>
            <person name="Murat C."/>
            <person name="Sun H."/>
            <person name="Tunlid A."/>
            <person name="Henrissat B."/>
            <person name="Grigoriev I.V."/>
            <person name="Hibbett D.S."/>
            <person name="Martin F."/>
            <person name="Nordberg H.P."/>
            <person name="Cantor M.N."/>
            <person name="Hua S.X."/>
        </authorList>
    </citation>
    <scope>NUCLEOTIDE SEQUENCE [LARGE SCALE GENOMIC DNA]</scope>
    <source>
        <strain evidence="1 2">MAFF 305830</strain>
    </source>
</reference>
<sequence length="365" mass="41958">SLPLELVLEILLYLFIDIRGKPHKRFASLSLVCKMWTPYAQRLLFRNVRLVHPDAAYSFLEATKPDGKNEANQRLRDSIRTLEVTIMSKKMADVLPFVLRHCPKLHEFVLKIHTKAELNMRFQPKTFPPELEFLSPIKYSDIPLPRFQALRINSDNNKSLYRIIREWPDIRHLVVIGEAMAEFSLNARSPEVEELFSRLHLYEFQTGRITNRSAAPTAGTLRASLTSSIGTLQILDLKGISDGLIGLSGPLFVEHGPHLRSLRLPYLSHHIKLPFLRNCVSLEEIVVYGLPSKHIISNLLLDKIQHASFSTLIAQERTPIRHILEWLHDFPSLSVLSWFTRRASGMDKAEAEIRELCKKKGVRLR</sequence>
<protein>
    <recommendedName>
        <fullName evidence="3">F-box domain-containing protein</fullName>
    </recommendedName>
</protein>
<evidence type="ECO:0000313" key="2">
    <source>
        <dbReference type="Proteomes" id="UP000054097"/>
    </source>
</evidence>
<evidence type="ECO:0008006" key="3">
    <source>
        <dbReference type="Google" id="ProtNLM"/>
    </source>
</evidence>
<dbReference type="HOGENOM" id="CLU_039327_1_0_1"/>
<keyword evidence="2" id="KW-1185">Reference proteome</keyword>
<feature type="non-terminal residue" evidence="1">
    <location>
        <position position="1"/>
    </location>
</feature>
<evidence type="ECO:0000313" key="1">
    <source>
        <dbReference type="EMBL" id="KIM31014.1"/>
    </source>
</evidence>
<dbReference type="EMBL" id="KN824283">
    <property type="protein sequence ID" value="KIM31014.1"/>
    <property type="molecule type" value="Genomic_DNA"/>
</dbReference>
<name>A0A0C3BFQ6_SERVB</name>
<dbReference type="OrthoDB" id="270763at2759"/>
<proteinExistence type="predicted"/>
<organism evidence="1 2">
    <name type="scientific">Serendipita vermifera MAFF 305830</name>
    <dbReference type="NCBI Taxonomy" id="933852"/>
    <lineage>
        <taxon>Eukaryota</taxon>
        <taxon>Fungi</taxon>
        <taxon>Dikarya</taxon>
        <taxon>Basidiomycota</taxon>
        <taxon>Agaricomycotina</taxon>
        <taxon>Agaricomycetes</taxon>
        <taxon>Sebacinales</taxon>
        <taxon>Serendipitaceae</taxon>
        <taxon>Serendipita</taxon>
    </lineage>
</organism>
<gene>
    <name evidence="1" type="ORF">M408DRAFT_40894</name>
</gene>
<dbReference type="AlphaFoldDB" id="A0A0C3BFQ6"/>
<dbReference type="Proteomes" id="UP000054097">
    <property type="component" value="Unassembled WGS sequence"/>
</dbReference>